<evidence type="ECO:0000259" key="2">
    <source>
        <dbReference type="Pfam" id="PF16036"/>
    </source>
</evidence>
<evidence type="ECO:0000256" key="1">
    <source>
        <dbReference type="SAM" id="SignalP"/>
    </source>
</evidence>
<evidence type="ECO:0000313" key="4">
    <source>
        <dbReference type="Proteomes" id="UP000279760"/>
    </source>
</evidence>
<feature type="domain" description="Chalcone isomerase" evidence="2">
    <location>
        <begin position="47"/>
        <end position="182"/>
    </location>
</feature>
<protein>
    <recommendedName>
        <fullName evidence="2">Chalcone isomerase domain-containing protein</fullName>
    </recommendedName>
</protein>
<sequence>MKHKMILAAVLSLLLSSHNAVASKDSPVSYQAWGQWQVVGEAQLSWLFFDVYRSQLLAPQGIYEVSEDVSPHPIALRIQYQRDISRQQLLDATLDQWQKMGVDKVTRNQWIAKLYDIFPSVSDGQQLIYVSDGTSGKFYYLTNQKPLQLVGSIDDESLNDGFLGIWLAPNSQYPKLRAQLIGMNR</sequence>
<dbReference type="Pfam" id="PF16036">
    <property type="entry name" value="Chalcone_3"/>
    <property type="match status" value="1"/>
</dbReference>
<dbReference type="AlphaFoldDB" id="A0A3G4VCG9"/>
<keyword evidence="1" id="KW-0732">Signal</keyword>
<feature type="signal peptide" evidence="1">
    <location>
        <begin position="1"/>
        <end position="22"/>
    </location>
</feature>
<gene>
    <name evidence="3" type="ORF">ECB94_14795</name>
</gene>
<name>A0A3G4VCG9_9VIBR</name>
<proteinExistence type="predicted"/>
<accession>A0A3G4VCG9</accession>
<dbReference type="InterPro" id="IPR016087">
    <property type="entry name" value="Chalcone_isomerase"/>
</dbReference>
<organism evidence="3 4">
    <name type="scientific">Vibrio mediterranei</name>
    <dbReference type="NCBI Taxonomy" id="689"/>
    <lineage>
        <taxon>Bacteria</taxon>
        <taxon>Pseudomonadati</taxon>
        <taxon>Pseudomonadota</taxon>
        <taxon>Gammaproteobacteria</taxon>
        <taxon>Vibrionales</taxon>
        <taxon>Vibrionaceae</taxon>
        <taxon>Vibrio</taxon>
    </lineage>
</organism>
<reference evidence="3 4" key="1">
    <citation type="submission" date="2018-11" db="EMBL/GenBank/DDBJ databases">
        <title>Complete Genome Sequence of Vbrio mediterranei 117-T6: a Potential Pathogen Bacteria Isolated from the Conchocelis of Pyropia.</title>
        <authorList>
            <person name="Liu Q."/>
        </authorList>
    </citation>
    <scope>NUCLEOTIDE SEQUENCE [LARGE SCALE GENOMIC DNA]</scope>
    <source>
        <strain evidence="3 4">117-T6</strain>
    </source>
</reference>
<dbReference type="Proteomes" id="UP000279760">
    <property type="component" value="Chromosome 1"/>
</dbReference>
<evidence type="ECO:0000313" key="3">
    <source>
        <dbReference type="EMBL" id="AYV22430.1"/>
    </source>
</evidence>
<dbReference type="EMBL" id="CP033577">
    <property type="protein sequence ID" value="AYV22430.1"/>
    <property type="molecule type" value="Genomic_DNA"/>
</dbReference>
<dbReference type="RefSeq" id="WP_124940897.1">
    <property type="nucleotide sequence ID" value="NZ_CP033577.1"/>
</dbReference>
<feature type="chain" id="PRO_5018048345" description="Chalcone isomerase domain-containing protein" evidence="1">
    <location>
        <begin position="23"/>
        <end position="185"/>
    </location>
</feature>